<accession>A0ACC1X9V8</accession>
<evidence type="ECO:0000313" key="1">
    <source>
        <dbReference type="EMBL" id="KAJ4708029.1"/>
    </source>
</evidence>
<reference evidence="1 2" key="1">
    <citation type="journal article" date="2023" name="Science">
        <title>Complex scaffold remodeling in plant triterpene biosynthesis.</title>
        <authorList>
            <person name="De La Pena R."/>
            <person name="Hodgson H."/>
            <person name="Liu J.C."/>
            <person name="Stephenson M.J."/>
            <person name="Martin A.C."/>
            <person name="Owen C."/>
            <person name="Harkess A."/>
            <person name="Leebens-Mack J."/>
            <person name="Jimenez L.E."/>
            <person name="Osbourn A."/>
            <person name="Sattely E.S."/>
        </authorList>
    </citation>
    <scope>NUCLEOTIDE SEQUENCE [LARGE SCALE GENOMIC DNA]</scope>
    <source>
        <strain evidence="2">cv. JPN11</strain>
        <tissue evidence="1">Leaf</tissue>
    </source>
</reference>
<keyword evidence="2" id="KW-1185">Reference proteome</keyword>
<proteinExistence type="predicted"/>
<comment type="caution">
    <text evidence="1">The sequence shown here is derived from an EMBL/GenBank/DDBJ whole genome shotgun (WGS) entry which is preliminary data.</text>
</comment>
<sequence length="321" mass="36196">MYFSPSLPANQKRMGQFQFQQPSTLKPYHSCNFIMPMASISTSRPSFNFLPKSPGIACASGFPKLTRLVKLLPLLHHSLDLRSRLVRKMSGSDMISQLELEKPEEERRKPGKRVNGIFWIILLNIGLYVADHVFQVRSIKSLYLYHNWPAWYQFVTATFCHANWNHLSSNLFFLYIFGKLVEEEEGNFALWLSYIFTGAAANLVSWLVLPRNAVSVGASGAVFGLFAISVLVKMSWDWRKILEVVILGQFVVEKVMEAAQASAGMSGTFLGGYSLQSINHVAHLSGALFGVFLVWLLSRFPSEPPADKEALNLKEKRNKTS</sequence>
<evidence type="ECO:0000313" key="2">
    <source>
        <dbReference type="Proteomes" id="UP001164539"/>
    </source>
</evidence>
<dbReference type="Proteomes" id="UP001164539">
    <property type="component" value="Chromosome 10"/>
</dbReference>
<organism evidence="1 2">
    <name type="scientific">Melia azedarach</name>
    <name type="common">Chinaberry tree</name>
    <dbReference type="NCBI Taxonomy" id="155640"/>
    <lineage>
        <taxon>Eukaryota</taxon>
        <taxon>Viridiplantae</taxon>
        <taxon>Streptophyta</taxon>
        <taxon>Embryophyta</taxon>
        <taxon>Tracheophyta</taxon>
        <taxon>Spermatophyta</taxon>
        <taxon>Magnoliopsida</taxon>
        <taxon>eudicotyledons</taxon>
        <taxon>Gunneridae</taxon>
        <taxon>Pentapetalae</taxon>
        <taxon>rosids</taxon>
        <taxon>malvids</taxon>
        <taxon>Sapindales</taxon>
        <taxon>Meliaceae</taxon>
        <taxon>Melia</taxon>
    </lineage>
</organism>
<protein>
    <submittedName>
        <fullName evidence="1">Rhomboid-like protein</fullName>
    </submittedName>
</protein>
<gene>
    <name evidence="1" type="ORF">OWV82_018047</name>
</gene>
<name>A0ACC1X9V8_MELAZ</name>
<dbReference type="EMBL" id="CM051403">
    <property type="protein sequence ID" value="KAJ4708029.1"/>
    <property type="molecule type" value="Genomic_DNA"/>
</dbReference>